<dbReference type="Proteomes" id="UP001375240">
    <property type="component" value="Unassembled WGS sequence"/>
</dbReference>
<name>A0AAV9V3T8_9PEZI</name>
<feature type="compositionally biased region" description="Pro residues" evidence="1">
    <location>
        <begin position="136"/>
        <end position="146"/>
    </location>
</feature>
<dbReference type="SMART" id="SM00456">
    <property type="entry name" value="WW"/>
    <property type="match status" value="1"/>
</dbReference>
<dbReference type="PROSITE" id="PS01159">
    <property type="entry name" value="WW_DOMAIN_1"/>
    <property type="match status" value="1"/>
</dbReference>
<accession>A0AAV9V3T8</accession>
<reference evidence="3 4" key="1">
    <citation type="submission" date="2019-10" db="EMBL/GenBank/DDBJ databases">
        <authorList>
            <person name="Palmer J.M."/>
        </authorList>
    </citation>
    <scope>NUCLEOTIDE SEQUENCE [LARGE SCALE GENOMIC DNA]</scope>
    <source>
        <strain evidence="3 4">TWF696</strain>
    </source>
</reference>
<proteinExistence type="predicted"/>
<evidence type="ECO:0000256" key="1">
    <source>
        <dbReference type="SAM" id="MobiDB-lite"/>
    </source>
</evidence>
<dbReference type="SUPFAM" id="SSF51045">
    <property type="entry name" value="WW domain"/>
    <property type="match status" value="1"/>
</dbReference>
<feature type="compositionally biased region" description="Low complexity" evidence="1">
    <location>
        <begin position="67"/>
        <end position="81"/>
    </location>
</feature>
<protein>
    <recommendedName>
        <fullName evidence="2">WW domain-containing protein</fullName>
    </recommendedName>
</protein>
<dbReference type="Gene3D" id="2.20.70.10">
    <property type="match status" value="1"/>
</dbReference>
<feature type="compositionally biased region" description="Polar residues" evidence="1">
    <location>
        <begin position="101"/>
        <end position="118"/>
    </location>
</feature>
<evidence type="ECO:0000259" key="2">
    <source>
        <dbReference type="PROSITE" id="PS50020"/>
    </source>
</evidence>
<gene>
    <name evidence="3" type="ORF">TWF696_003675</name>
</gene>
<feature type="compositionally biased region" description="Acidic residues" evidence="1">
    <location>
        <begin position="119"/>
        <end position="134"/>
    </location>
</feature>
<dbReference type="InterPro" id="IPR001202">
    <property type="entry name" value="WW_dom"/>
</dbReference>
<feature type="domain" description="WW" evidence="2">
    <location>
        <begin position="146"/>
        <end position="180"/>
    </location>
</feature>
<evidence type="ECO:0000313" key="4">
    <source>
        <dbReference type="Proteomes" id="UP001375240"/>
    </source>
</evidence>
<dbReference type="InterPro" id="IPR036020">
    <property type="entry name" value="WW_dom_sf"/>
</dbReference>
<dbReference type="PROSITE" id="PS50020">
    <property type="entry name" value="WW_DOMAIN_2"/>
    <property type="match status" value="1"/>
</dbReference>
<evidence type="ECO:0000313" key="3">
    <source>
        <dbReference type="EMBL" id="KAK6354532.1"/>
    </source>
</evidence>
<comment type="caution">
    <text evidence="3">The sequence shown here is derived from an EMBL/GenBank/DDBJ whole genome shotgun (WGS) entry which is preliminary data.</text>
</comment>
<feature type="compositionally biased region" description="Basic and acidic residues" evidence="1">
    <location>
        <begin position="91"/>
        <end position="100"/>
    </location>
</feature>
<feature type="region of interest" description="Disordered" evidence="1">
    <location>
        <begin position="197"/>
        <end position="241"/>
    </location>
</feature>
<feature type="region of interest" description="Disordered" evidence="1">
    <location>
        <begin position="1"/>
        <end position="156"/>
    </location>
</feature>
<dbReference type="CDD" id="cd00201">
    <property type="entry name" value="WW"/>
    <property type="match status" value="1"/>
</dbReference>
<keyword evidence="4" id="KW-1185">Reference proteome</keyword>
<dbReference type="Pfam" id="PF00397">
    <property type="entry name" value="WW"/>
    <property type="match status" value="1"/>
</dbReference>
<dbReference type="AlphaFoldDB" id="A0AAV9V3T8"/>
<sequence>MTANAPLSHADAGHRDAEVDAATLVKPLARSRSPTQSPDGRSRKRHRPDSPSLQSHQQTPAAEPEPTSSTSTSTSTSTSSSDDAAAVVSQDGERKEDDSKPQSSERSQDVTPKPQTETADGEGDTAETEQEEGELPPLPPGPPPEEPPSDGWEAVWEPEVGQYYFYNHLTGETTWTNPRVPPSEAAMAVAPAAVPFDQSGSTTDSGDAKQYSGYVPAIHGDYDPTAPYAQQPERTPSPTIDPYVAHAAFNRFTGRFQNGPGTEQQTEESRARRQMEIYFDVDAAANCHDGRSLKAERQAKKLTKKEVKAFREKTRLKKEEKKRAWLRD</sequence>
<dbReference type="EMBL" id="JAVHNQ010000002">
    <property type="protein sequence ID" value="KAK6354532.1"/>
    <property type="molecule type" value="Genomic_DNA"/>
</dbReference>
<feature type="compositionally biased region" description="Polar residues" evidence="1">
    <location>
        <begin position="51"/>
        <end position="60"/>
    </location>
</feature>
<organism evidence="3 4">
    <name type="scientific">Orbilia brochopaga</name>
    <dbReference type="NCBI Taxonomy" id="3140254"/>
    <lineage>
        <taxon>Eukaryota</taxon>
        <taxon>Fungi</taxon>
        <taxon>Dikarya</taxon>
        <taxon>Ascomycota</taxon>
        <taxon>Pezizomycotina</taxon>
        <taxon>Orbiliomycetes</taxon>
        <taxon>Orbiliales</taxon>
        <taxon>Orbiliaceae</taxon>
        <taxon>Orbilia</taxon>
    </lineage>
</organism>